<dbReference type="Proteomes" id="UP000019763">
    <property type="component" value="Unassembled WGS sequence"/>
</dbReference>
<dbReference type="AlphaFoldDB" id="A0A023B6B2"/>
<dbReference type="EMBL" id="AFNH02000611">
    <property type="protein sequence ID" value="EZG65912.1"/>
    <property type="molecule type" value="Genomic_DNA"/>
</dbReference>
<evidence type="ECO:0000313" key="4">
    <source>
        <dbReference type="Proteomes" id="UP000019763"/>
    </source>
</evidence>
<dbReference type="RefSeq" id="XP_011134024.1">
    <property type="nucleotide sequence ID" value="XM_011135722.1"/>
</dbReference>
<evidence type="ECO:0000259" key="2">
    <source>
        <dbReference type="PROSITE" id="PS50158"/>
    </source>
</evidence>
<keyword evidence="1" id="KW-0479">Metal-binding</keyword>
<dbReference type="InterPro" id="IPR036875">
    <property type="entry name" value="Znf_CCHC_sf"/>
</dbReference>
<name>A0A023B6B2_GRENI</name>
<evidence type="ECO:0000313" key="3">
    <source>
        <dbReference type="EMBL" id="EZG65912.1"/>
    </source>
</evidence>
<proteinExistence type="predicted"/>
<dbReference type="OrthoDB" id="427960at2759"/>
<dbReference type="SMART" id="SM00343">
    <property type="entry name" value="ZnF_C2HC"/>
    <property type="match status" value="2"/>
</dbReference>
<dbReference type="Gene3D" id="4.10.60.10">
    <property type="entry name" value="Zinc finger, CCHC-type"/>
    <property type="match status" value="1"/>
</dbReference>
<feature type="domain" description="CCHC-type" evidence="2">
    <location>
        <begin position="27"/>
        <end position="43"/>
    </location>
</feature>
<organism evidence="3 4">
    <name type="scientific">Gregarina niphandrodes</name>
    <name type="common">Septate eugregarine</name>
    <dbReference type="NCBI Taxonomy" id="110365"/>
    <lineage>
        <taxon>Eukaryota</taxon>
        <taxon>Sar</taxon>
        <taxon>Alveolata</taxon>
        <taxon>Apicomplexa</taxon>
        <taxon>Conoidasida</taxon>
        <taxon>Gregarinasina</taxon>
        <taxon>Eugregarinorida</taxon>
        <taxon>Gregarinidae</taxon>
        <taxon>Gregarina</taxon>
    </lineage>
</organism>
<dbReference type="PROSITE" id="PS50158">
    <property type="entry name" value="ZF_CCHC"/>
    <property type="match status" value="1"/>
</dbReference>
<dbReference type="GeneID" id="22912946"/>
<dbReference type="GO" id="GO:0008270">
    <property type="term" value="F:zinc ion binding"/>
    <property type="evidence" value="ECO:0007669"/>
    <property type="project" value="UniProtKB-KW"/>
</dbReference>
<dbReference type="InterPro" id="IPR001878">
    <property type="entry name" value="Znf_CCHC"/>
</dbReference>
<sequence>MWILPVFRSYNCGRLGHKASTCQLVLRCRRCGKPGHKERECEEETMGYTRSKSTCDVRPSLKTALSRKSSTSVSEAAAGKARRRTVEAGVRWAEEFVGQPSADGGLLSGPLSLLQDFSDKWEEDDPCGWPVECKSPTDFRSATEFRSSANEFRPLADYDAELGGCEYKASSEYKASNEYKTSSEYKTGSEYKSASECRTTLSEGKSGSECKATSECAYKGAEMLASDAEGLTSDAEGRVSDAEAAALASDSYPLSAGTLGRASRISTGRMSAGVRSSGTRSSPVMRASSAIMYGATASMDLTDGEFEPFHTFNGSSGAYYSLERSSYIPDGGRGRFVRDEDRIGSYYGYVPERKQSHASGTLVIAKGVNRDECMNNSVVADEPAAERNESYKYYQATLCVQGIAMWIANPVLLQQDRAAFFDN</sequence>
<keyword evidence="1" id="KW-0863">Zinc-finger</keyword>
<comment type="caution">
    <text evidence="3">The sequence shown here is derived from an EMBL/GenBank/DDBJ whole genome shotgun (WGS) entry which is preliminary data.</text>
</comment>
<keyword evidence="4" id="KW-1185">Reference proteome</keyword>
<dbReference type="SUPFAM" id="SSF57756">
    <property type="entry name" value="Retrovirus zinc finger-like domains"/>
    <property type="match status" value="1"/>
</dbReference>
<dbReference type="GO" id="GO:0003676">
    <property type="term" value="F:nucleic acid binding"/>
    <property type="evidence" value="ECO:0007669"/>
    <property type="project" value="InterPro"/>
</dbReference>
<accession>A0A023B6B2</accession>
<keyword evidence="1" id="KW-0862">Zinc</keyword>
<reference evidence="3" key="1">
    <citation type="submission" date="2013-12" db="EMBL/GenBank/DDBJ databases">
        <authorList>
            <person name="Omoto C.K."/>
            <person name="Sibley D."/>
            <person name="Venepally P."/>
            <person name="Hadjithomas M."/>
            <person name="Karamycheva S."/>
            <person name="Brunk B."/>
            <person name="Roos D."/>
            <person name="Caler E."/>
            <person name="Lorenzi H."/>
        </authorList>
    </citation>
    <scope>NUCLEOTIDE SEQUENCE</scope>
</reference>
<dbReference type="Pfam" id="PF00098">
    <property type="entry name" value="zf-CCHC"/>
    <property type="match status" value="1"/>
</dbReference>
<evidence type="ECO:0000256" key="1">
    <source>
        <dbReference type="PROSITE-ProRule" id="PRU00047"/>
    </source>
</evidence>
<dbReference type="VEuPathDB" id="CryptoDB:GNI_081490"/>
<protein>
    <submittedName>
        <fullName evidence="3">Zinc knuckle protein</fullName>
    </submittedName>
</protein>
<gene>
    <name evidence="3" type="ORF">GNI_081490</name>
</gene>